<dbReference type="PATRIC" id="fig|1144748.3.peg.1294"/>
<keyword evidence="8 11" id="KW-1133">Transmembrane helix</keyword>
<evidence type="ECO:0000256" key="4">
    <source>
        <dbReference type="ARBA" id="ARBA00022448"/>
    </source>
</evidence>
<dbReference type="NCBIfam" id="TIGR00739">
    <property type="entry name" value="yajC"/>
    <property type="match status" value="1"/>
</dbReference>
<keyword evidence="4" id="KW-0813">Transport</keyword>
<evidence type="ECO:0000256" key="2">
    <source>
        <dbReference type="ARBA" id="ARBA00006742"/>
    </source>
</evidence>
<sequence>MLLATAAGAAGQGGGLMSFLVMFVPLILIMYFMMIRPQQKKMKQHKEMMSALEKGDEVMTTGGIIGKISKIKDDYVVLSLSEEMDIKFQKASIAQTLPKGTIKSIEE</sequence>
<evidence type="ECO:0000313" key="12">
    <source>
        <dbReference type="EMBL" id="AOE49999.1"/>
    </source>
</evidence>
<gene>
    <name evidence="12" type="ORF">KS2013_1285</name>
</gene>
<dbReference type="STRING" id="1144748.KS2013_1285"/>
<dbReference type="KEGG" id="ksd:KS2013_1285"/>
<evidence type="ECO:0000256" key="9">
    <source>
        <dbReference type="ARBA" id="ARBA00023010"/>
    </source>
</evidence>
<name>A0A1B3BB24_9GAMM</name>
<feature type="transmembrane region" description="Helical" evidence="11">
    <location>
        <begin position="16"/>
        <end position="35"/>
    </location>
</feature>
<evidence type="ECO:0000256" key="8">
    <source>
        <dbReference type="ARBA" id="ARBA00022989"/>
    </source>
</evidence>
<proteinExistence type="inferred from homology"/>
<keyword evidence="5" id="KW-1003">Cell membrane</keyword>
<evidence type="ECO:0000256" key="11">
    <source>
        <dbReference type="SAM" id="Phobius"/>
    </source>
</evidence>
<evidence type="ECO:0000256" key="6">
    <source>
        <dbReference type="ARBA" id="ARBA00022692"/>
    </source>
</evidence>
<dbReference type="OrthoDB" id="9811406at2"/>
<dbReference type="PANTHER" id="PTHR33909">
    <property type="entry name" value="SEC TRANSLOCON ACCESSORY COMPLEX SUBUNIT YAJC"/>
    <property type="match status" value="1"/>
</dbReference>
<evidence type="ECO:0000313" key="13">
    <source>
        <dbReference type="Proteomes" id="UP000094147"/>
    </source>
</evidence>
<reference evidence="13" key="1">
    <citation type="submission" date="2015-08" db="EMBL/GenBank/DDBJ databases">
        <authorList>
            <person name="Kim K.M."/>
        </authorList>
    </citation>
    <scope>NUCLEOTIDE SEQUENCE [LARGE SCALE GENOMIC DNA]</scope>
    <source>
        <strain evidence="13">KCTC 23892</strain>
    </source>
</reference>
<keyword evidence="9" id="KW-0811">Translocation</keyword>
<keyword evidence="7" id="KW-0653">Protein transport</keyword>
<dbReference type="GO" id="GO:0015031">
    <property type="term" value="P:protein transport"/>
    <property type="evidence" value="ECO:0007669"/>
    <property type="project" value="UniProtKB-KW"/>
</dbReference>
<dbReference type="PANTHER" id="PTHR33909:SF1">
    <property type="entry name" value="SEC TRANSLOCON ACCESSORY COMPLEX SUBUNIT YAJC"/>
    <property type="match status" value="1"/>
</dbReference>
<evidence type="ECO:0000256" key="10">
    <source>
        <dbReference type="ARBA" id="ARBA00023136"/>
    </source>
</evidence>
<keyword evidence="13" id="KW-1185">Reference proteome</keyword>
<keyword evidence="10 11" id="KW-0472">Membrane</keyword>
<keyword evidence="6 11" id="KW-0812">Transmembrane</keyword>
<evidence type="ECO:0000256" key="7">
    <source>
        <dbReference type="ARBA" id="ARBA00022927"/>
    </source>
</evidence>
<evidence type="ECO:0000256" key="5">
    <source>
        <dbReference type="ARBA" id="ARBA00022475"/>
    </source>
</evidence>
<dbReference type="Proteomes" id="UP000094147">
    <property type="component" value="Chromosome"/>
</dbReference>
<dbReference type="EMBL" id="CP012418">
    <property type="protein sequence ID" value="AOE49999.1"/>
    <property type="molecule type" value="Genomic_DNA"/>
</dbReference>
<dbReference type="SMART" id="SM01323">
    <property type="entry name" value="YajC"/>
    <property type="match status" value="1"/>
</dbReference>
<dbReference type="AlphaFoldDB" id="A0A1B3BB24"/>
<dbReference type="PRINTS" id="PR01853">
    <property type="entry name" value="YAJCTRNLCASE"/>
</dbReference>
<comment type="subcellular location">
    <subcellularLocation>
        <location evidence="1">Cell membrane</location>
        <topology evidence="1">Single-pass membrane protein</topology>
    </subcellularLocation>
</comment>
<dbReference type="Pfam" id="PF02699">
    <property type="entry name" value="YajC"/>
    <property type="match status" value="1"/>
</dbReference>
<organism evidence="12 13">
    <name type="scientific">Kangiella sediminilitoris</name>
    <dbReference type="NCBI Taxonomy" id="1144748"/>
    <lineage>
        <taxon>Bacteria</taxon>
        <taxon>Pseudomonadati</taxon>
        <taxon>Pseudomonadota</taxon>
        <taxon>Gammaproteobacteria</taxon>
        <taxon>Kangiellales</taxon>
        <taxon>Kangiellaceae</taxon>
        <taxon>Kangiella</taxon>
    </lineage>
</organism>
<comment type="similarity">
    <text evidence="2">Belongs to the YajC family.</text>
</comment>
<dbReference type="RefSeq" id="WP_068991372.1">
    <property type="nucleotide sequence ID" value="NZ_CP012418.1"/>
</dbReference>
<dbReference type="GO" id="GO:0005886">
    <property type="term" value="C:plasma membrane"/>
    <property type="evidence" value="ECO:0007669"/>
    <property type="project" value="UniProtKB-SubCell"/>
</dbReference>
<dbReference type="InterPro" id="IPR003849">
    <property type="entry name" value="Preprotein_translocase_YajC"/>
</dbReference>
<evidence type="ECO:0000256" key="1">
    <source>
        <dbReference type="ARBA" id="ARBA00004162"/>
    </source>
</evidence>
<evidence type="ECO:0000256" key="3">
    <source>
        <dbReference type="ARBA" id="ARBA00014962"/>
    </source>
</evidence>
<accession>A0A1B3BB24</accession>
<protein>
    <recommendedName>
        <fullName evidence="3">Sec translocon accessory complex subunit YajC</fullName>
    </recommendedName>
</protein>